<keyword evidence="2" id="KW-1185">Reference proteome</keyword>
<name>A0ABW8IWR6_9GAMM</name>
<proteinExistence type="predicted"/>
<comment type="caution">
    <text evidence="1">The sequence shown here is derived from an EMBL/GenBank/DDBJ whole genome shotgun (WGS) entry which is preliminary data.</text>
</comment>
<dbReference type="Proteomes" id="UP001620405">
    <property type="component" value="Unassembled WGS sequence"/>
</dbReference>
<dbReference type="EMBL" id="JADIKG010000012">
    <property type="protein sequence ID" value="MFK2874450.1"/>
    <property type="molecule type" value="Genomic_DNA"/>
</dbReference>
<organism evidence="1 2">
    <name type="scientific">Dyella lipolytica</name>
    <dbReference type="NCBI Taxonomy" id="1867835"/>
    <lineage>
        <taxon>Bacteria</taxon>
        <taxon>Pseudomonadati</taxon>
        <taxon>Pseudomonadota</taxon>
        <taxon>Gammaproteobacteria</taxon>
        <taxon>Lysobacterales</taxon>
        <taxon>Rhodanobacteraceae</taxon>
        <taxon>Dyella</taxon>
    </lineage>
</organism>
<evidence type="ECO:0000313" key="2">
    <source>
        <dbReference type="Proteomes" id="UP001620405"/>
    </source>
</evidence>
<protein>
    <submittedName>
        <fullName evidence="1">Uncharacterized protein</fullName>
    </submittedName>
</protein>
<accession>A0ABW8IWR6</accession>
<reference evidence="1 2" key="1">
    <citation type="submission" date="2020-10" db="EMBL/GenBank/DDBJ databases">
        <title>Phylogeny of dyella-like bacteria.</title>
        <authorList>
            <person name="Fu J."/>
        </authorList>
    </citation>
    <scope>NUCLEOTIDE SEQUENCE [LARGE SCALE GENOMIC DNA]</scope>
    <source>
        <strain evidence="1 2">DHOB07</strain>
    </source>
</reference>
<dbReference type="RefSeq" id="WP_284401834.1">
    <property type="nucleotide sequence ID" value="NZ_BSNQ01000009.1"/>
</dbReference>
<sequence length="96" mass="10445">MAASRKIVLHSLHGYRPELDAVVTQWIQERVGYVGVVGVDASRIEDIIDDLCVGDGSNSYFMLTASHGPDETIQDAIFLAEQLSGELAGDVHVVEF</sequence>
<gene>
    <name evidence="1" type="ORF">ISP13_12975</name>
</gene>
<evidence type="ECO:0000313" key="1">
    <source>
        <dbReference type="EMBL" id="MFK2874450.1"/>
    </source>
</evidence>